<proteinExistence type="predicted"/>
<sequence>MSSVGLYAEKQGRHTSAKMRIIASGDDISPPVKSLSKEFLAALVKEDVLENLSDRASSALKKGNKRRCCWWQRSRSCDSFVLLAAAVKLII</sequence>
<gene>
    <name evidence="1" type="primary">Necator_chrIII.g10357</name>
    <name evidence="1" type="ORF">RB195_009592</name>
</gene>
<dbReference type="EMBL" id="JAVFWL010000003">
    <property type="protein sequence ID" value="KAK6741815.1"/>
    <property type="molecule type" value="Genomic_DNA"/>
</dbReference>
<name>A0ABR1CUJ2_NECAM</name>
<dbReference type="Proteomes" id="UP001303046">
    <property type="component" value="Unassembled WGS sequence"/>
</dbReference>
<comment type="caution">
    <text evidence="1">The sequence shown here is derived from an EMBL/GenBank/DDBJ whole genome shotgun (WGS) entry which is preliminary data.</text>
</comment>
<reference evidence="1 2" key="1">
    <citation type="submission" date="2023-08" db="EMBL/GenBank/DDBJ databases">
        <title>A Necator americanus chromosomal reference genome.</title>
        <authorList>
            <person name="Ilik V."/>
            <person name="Petrzelkova K.J."/>
            <person name="Pardy F."/>
            <person name="Fuh T."/>
            <person name="Niatou-Singa F.S."/>
            <person name="Gouil Q."/>
            <person name="Baker L."/>
            <person name="Ritchie M.E."/>
            <person name="Jex A.R."/>
            <person name="Gazzola D."/>
            <person name="Li H."/>
            <person name="Toshio Fujiwara R."/>
            <person name="Zhan B."/>
            <person name="Aroian R.V."/>
            <person name="Pafco B."/>
            <person name="Schwarz E.M."/>
        </authorList>
    </citation>
    <scope>NUCLEOTIDE SEQUENCE [LARGE SCALE GENOMIC DNA]</scope>
    <source>
        <strain evidence="1 2">Aroian</strain>
        <tissue evidence="1">Whole animal</tissue>
    </source>
</reference>
<accession>A0ABR1CUJ2</accession>
<keyword evidence="2" id="KW-1185">Reference proteome</keyword>
<evidence type="ECO:0000313" key="2">
    <source>
        <dbReference type="Proteomes" id="UP001303046"/>
    </source>
</evidence>
<protein>
    <submittedName>
        <fullName evidence="1">Uncharacterized protein</fullName>
    </submittedName>
</protein>
<organism evidence="1 2">
    <name type="scientific">Necator americanus</name>
    <name type="common">Human hookworm</name>
    <dbReference type="NCBI Taxonomy" id="51031"/>
    <lineage>
        <taxon>Eukaryota</taxon>
        <taxon>Metazoa</taxon>
        <taxon>Ecdysozoa</taxon>
        <taxon>Nematoda</taxon>
        <taxon>Chromadorea</taxon>
        <taxon>Rhabditida</taxon>
        <taxon>Rhabditina</taxon>
        <taxon>Rhabditomorpha</taxon>
        <taxon>Strongyloidea</taxon>
        <taxon>Ancylostomatidae</taxon>
        <taxon>Bunostominae</taxon>
        <taxon>Necator</taxon>
    </lineage>
</organism>
<evidence type="ECO:0000313" key="1">
    <source>
        <dbReference type="EMBL" id="KAK6741815.1"/>
    </source>
</evidence>